<proteinExistence type="predicted"/>
<gene>
    <name evidence="1" type="ORF">DPRO_3701</name>
</gene>
<sequence length="106" mass="12477">MRGELQHRTLAGFARFPELMDATPQFITGDEPWHTIRRGLEAWHRGECSRLELMRGMWGKYGAWQFWSLLGVLEDAETVPGKRWAETQIQRLMEAIEREYEGRNAQ</sequence>
<organism evidence="1 2">
    <name type="scientific">Pseudodesulfovibrio profundus</name>
    <dbReference type="NCBI Taxonomy" id="57320"/>
    <lineage>
        <taxon>Bacteria</taxon>
        <taxon>Pseudomonadati</taxon>
        <taxon>Thermodesulfobacteriota</taxon>
        <taxon>Desulfovibrionia</taxon>
        <taxon>Desulfovibrionales</taxon>
        <taxon>Desulfovibrionaceae</taxon>
    </lineage>
</organism>
<dbReference type="RefSeq" id="WP_097013317.1">
    <property type="nucleotide sequence ID" value="NZ_LT907975.1"/>
</dbReference>
<reference evidence="2" key="1">
    <citation type="submission" date="2017-09" db="EMBL/GenBank/DDBJ databases">
        <authorList>
            <person name="Regsiter A."/>
            <person name="William W."/>
        </authorList>
    </citation>
    <scope>NUCLEOTIDE SEQUENCE [LARGE SCALE GENOMIC DNA]</scope>
    <source>
        <strain evidence="2">500-1</strain>
    </source>
</reference>
<keyword evidence="2" id="KW-1185">Reference proteome</keyword>
<dbReference type="AlphaFoldDB" id="A0A2C8FDN8"/>
<evidence type="ECO:0000313" key="2">
    <source>
        <dbReference type="Proteomes" id="UP000219215"/>
    </source>
</evidence>
<dbReference type="KEGG" id="pprf:DPRO_3701"/>
<name>A0A2C8FDN8_9BACT</name>
<evidence type="ECO:0000313" key="1">
    <source>
        <dbReference type="EMBL" id="SOB60617.1"/>
    </source>
</evidence>
<dbReference type="Proteomes" id="UP000219215">
    <property type="component" value="Chromosome DPRO"/>
</dbReference>
<accession>A0A2C8FDN8</accession>
<dbReference type="EMBL" id="LT907975">
    <property type="protein sequence ID" value="SOB60617.1"/>
    <property type="molecule type" value="Genomic_DNA"/>
</dbReference>
<protein>
    <submittedName>
        <fullName evidence="1">Uncharacterized protein</fullName>
    </submittedName>
</protein>